<comment type="caution">
    <text evidence="2">The sequence shown here is derived from an EMBL/GenBank/DDBJ whole genome shotgun (WGS) entry which is preliminary data.</text>
</comment>
<organism evidence="2 3">
    <name type="scientific">Rotaria magnacalcarata</name>
    <dbReference type="NCBI Taxonomy" id="392030"/>
    <lineage>
        <taxon>Eukaryota</taxon>
        <taxon>Metazoa</taxon>
        <taxon>Spiralia</taxon>
        <taxon>Gnathifera</taxon>
        <taxon>Rotifera</taxon>
        <taxon>Eurotatoria</taxon>
        <taxon>Bdelloidea</taxon>
        <taxon>Philodinida</taxon>
        <taxon>Philodinidae</taxon>
        <taxon>Rotaria</taxon>
    </lineage>
</organism>
<dbReference type="Proteomes" id="UP000663842">
    <property type="component" value="Unassembled WGS sequence"/>
</dbReference>
<name>A0A819NXS9_9BILA</name>
<accession>A0A819NXS9</accession>
<feature type="region of interest" description="Disordered" evidence="1">
    <location>
        <begin position="49"/>
        <end position="70"/>
    </location>
</feature>
<proteinExistence type="predicted"/>
<dbReference type="AlphaFoldDB" id="A0A819NXS9"/>
<gene>
    <name evidence="2" type="ORF">UXM345_LOCUS16447</name>
</gene>
<reference evidence="2" key="1">
    <citation type="submission" date="2021-02" db="EMBL/GenBank/DDBJ databases">
        <authorList>
            <person name="Nowell W R."/>
        </authorList>
    </citation>
    <scope>NUCLEOTIDE SEQUENCE</scope>
</reference>
<evidence type="ECO:0000313" key="3">
    <source>
        <dbReference type="Proteomes" id="UP000663842"/>
    </source>
</evidence>
<dbReference type="EMBL" id="CAJOBF010002044">
    <property type="protein sequence ID" value="CAF4005638.1"/>
    <property type="molecule type" value="Genomic_DNA"/>
</dbReference>
<sequence length="70" mass="7906">MASSYAIGDKQCENYWACVTQSLSANKKVDDDMFTENTYKNELSTISFEELAEQTPHTSTFSPSTQNRVD</sequence>
<feature type="compositionally biased region" description="Polar residues" evidence="1">
    <location>
        <begin position="55"/>
        <end position="70"/>
    </location>
</feature>
<evidence type="ECO:0000256" key="1">
    <source>
        <dbReference type="SAM" id="MobiDB-lite"/>
    </source>
</evidence>
<evidence type="ECO:0000313" key="2">
    <source>
        <dbReference type="EMBL" id="CAF4005638.1"/>
    </source>
</evidence>
<protein>
    <submittedName>
        <fullName evidence="2">Uncharacterized protein</fullName>
    </submittedName>
</protein>